<evidence type="ECO:0000259" key="1">
    <source>
        <dbReference type="Pfam" id="PF13963"/>
    </source>
</evidence>
<dbReference type="EMBL" id="JBJUIK010000002">
    <property type="protein sequence ID" value="KAL3534862.1"/>
    <property type="molecule type" value="Genomic_DNA"/>
</dbReference>
<evidence type="ECO:0000313" key="3">
    <source>
        <dbReference type="Proteomes" id="UP001630127"/>
    </source>
</evidence>
<proteinExistence type="predicted"/>
<organism evidence="2 3">
    <name type="scientific">Cinchona calisaya</name>
    <dbReference type="NCBI Taxonomy" id="153742"/>
    <lineage>
        <taxon>Eukaryota</taxon>
        <taxon>Viridiplantae</taxon>
        <taxon>Streptophyta</taxon>
        <taxon>Embryophyta</taxon>
        <taxon>Tracheophyta</taxon>
        <taxon>Spermatophyta</taxon>
        <taxon>Magnoliopsida</taxon>
        <taxon>eudicotyledons</taxon>
        <taxon>Gunneridae</taxon>
        <taxon>Pentapetalae</taxon>
        <taxon>asterids</taxon>
        <taxon>lamiids</taxon>
        <taxon>Gentianales</taxon>
        <taxon>Rubiaceae</taxon>
        <taxon>Cinchonoideae</taxon>
        <taxon>Cinchoneae</taxon>
        <taxon>Cinchona</taxon>
    </lineage>
</organism>
<sequence length="234" mass="27184">MDIRSYRRWMYDRLLPNGTGYTQHFLDGVRLFIKFVCSQPQYFNYKEIRCPCSKDQNRKLMNPDHVGEHILKYGFMEDYWYWTSHGESKPVGVDAPGTSSSNSEFLSNEYQNRYQSMVFDAVGSSNFRYEYHQEKENGANFEEPPNTEATHFYDMLQSAQRQLYPGCESFTKLSMAVHSMSLKLDYNLSQGCVHRVCDIVKRATPLGNCVTNNFAETKKLVKKLGYLLLSMTVA</sequence>
<name>A0ABD3AUF9_9GENT</name>
<accession>A0ABD3AUF9</accession>
<keyword evidence="3" id="KW-1185">Reference proteome</keyword>
<protein>
    <recommendedName>
        <fullName evidence="1">Transposase-associated domain-containing protein</fullName>
    </recommendedName>
</protein>
<dbReference type="Pfam" id="PF13963">
    <property type="entry name" value="Transpos_assoc"/>
    <property type="match status" value="1"/>
</dbReference>
<feature type="domain" description="Transposase-associated" evidence="1">
    <location>
        <begin position="7"/>
        <end position="87"/>
    </location>
</feature>
<comment type="caution">
    <text evidence="2">The sequence shown here is derived from an EMBL/GenBank/DDBJ whole genome shotgun (WGS) entry which is preliminary data.</text>
</comment>
<dbReference type="InterPro" id="IPR029480">
    <property type="entry name" value="Transpos_assoc"/>
</dbReference>
<gene>
    <name evidence="2" type="ORF">ACH5RR_003323</name>
</gene>
<dbReference type="AlphaFoldDB" id="A0ABD3AUF9"/>
<dbReference type="Proteomes" id="UP001630127">
    <property type="component" value="Unassembled WGS sequence"/>
</dbReference>
<reference evidence="2 3" key="1">
    <citation type="submission" date="2024-11" db="EMBL/GenBank/DDBJ databases">
        <title>A near-complete genome assembly of Cinchona calisaya.</title>
        <authorList>
            <person name="Lian D.C."/>
            <person name="Zhao X.W."/>
            <person name="Wei L."/>
        </authorList>
    </citation>
    <scope>NUCLEOTIDE SEQUENCE [LARGE SCALE GENOMIC DNA]</scope>
    <source>
        <tissue evidence="2">Nenye</tissue>
    </source>
</reference>
<evidence type="ECO:0000313" key="2">
    <source>
        <dbReference type="EMBL" id="KAL3534862.1"/>
    </source>
</evidence>